<name>A0ABT6D114_9MICC</name>
<evidence type="ECO:0000313" key="1">
    <source>
        <dbReference type="EMBL" id="MDF9278834.1"/>
    </source>
</evidence>
<organism evidence="1 2">
    <name type="scientific">Arthrobacter vasquezii</name>
    <dbReference type="NCBI Taxonomy" id="2977629"/>
    <lineage>
        <taxon>Bacteria</taxon>
        <taxon>Bacillati</taxon>
        <taxon>Actinomycetota</taxon>
        <taxon>Actinomycetes</taxon>
        <taxon>Micrococcales</taxon>
        <taxon>Micrococcaceae</taxon>
        <taxon>Arthrobacter</taxon>
    </lineage>
</organism>
<dbReference type="EMBL" id="JAROKN010000045">
    <property type="protein sequence ID" value="MDF9278834.1"/>
    <property type="molecule type" value="Genomic_DNA"/>
</dbReference>
<comment type="caution">
    <text evidence="1">The sequence shown here is derived from an EMBL/GenBank/DDBJ whole genome shotgun (WGS) entry which is preliminary data.</text>
</comment>
<sequence>MTHADFVHPAHQVAYERPSAAEKALTEAMPLRAAAAGPVNLTWDRPASDLWPDT</sequence>
<protein>
    <submittedName>
        <fullName evidence="1">Uncharacterized protein</fullName>
    </submittedName>
</protein>
<dbReference type="RefSeq" id="WP_277359216.1">
    <property type="nucleotide sequence ID" value="NZ_JAROKN010000045.1"/>
</dbReference>
<gene>
    <name evidence="1" type="ORF">P4U43_13670</name>
</gene>
<accession>A0ABT6D114</accession>
<evidence type="ECO:0000313" key="2">
    <source>
        <dbReference type="Proteomes" id="UP001220456"/>
    </source>
</evidence>
<dbReference type="Proteomes" id="UP001220456">
    <property type="component" value="Unassembled WGS sequence"/>
</dbReference>
<reference evidence="1 2" key="1">
    <citation type="journal article" date="2023" name="Int. J. Syst. Evol. Microbiol.">
        <title>Arthrobacter vasquezii sp. nov., isolated from a soil sample from Union Glacier, Antarctica.</title>
        <authorList>
            <person name="Valenzuela-Ibaceta F."/>
            <person name="Carrasco V."/>
            <person name="Lagos-Moraga S."/>
            <person name="Dietz-Vargas C."/>
            <person name="Navarro C.A."/>
            <person name="Perez-Donoso J.M."/>
        </authorList>
    </citation>
    <scope>NUCLEOTIDE SEQUENCE [LARGE SCALE GENOMIC DNA]</scope>
    <source>
        <strain evidence="1 2">EH-1B-1</strain>
    </source>
</reference>
<proteinExistence type="predicted"/>
<keyword evidence="2" id="KW-1185">Reference proteome</keyword>